<protein>
    <submittedName>
        <fullName evidence="2">TfoX/Sxy family protein</fullName>
    </submittedName>
</protein>
<dbReference type="PANTHER" id="PTHR36121:SF1">
    <property type="entry name" value="PROTEIN SXY"/>
    <property type="match status" value="1"/>
</dbReference>
<dbReference type="Gene3D" id="3.30.1460.30">
    <property type="entry name" value="YgaC/TfoX-N like chaperone"/>
    <property type="match status" value="1"/>
</dbReference>
<organism evidence="2 3">
    <name type="scientific">Ramlibacter cellulosilyticus</name>
    <dbReference type="NCBI Taxonomy" id="2764187"/>
    <lineage>
        <taxon>Bacteria</taxon>
        <taxon>Pseudomonadati</taxon>
        <taxon>Pseudomonadota</taxon>
        <taxon>Betaproteobacteria</taxon>
        <taxon>Burkholderiales</taxon>
        <taxon>Comamonadaceae</taxon>
        <taxon>Ramlibacter</taxon>
    </lineage>
</organism>
<accession>A0A923MP70</accession>
<dbReference type="Proteomes" id="UP000608513">
    <property type="component" value="Unassembled WGS sequence"/>
</dbReference>
<dbReference type="InterPro" id="IPR007076">
    <property type="entry name" value="TfoX_N"/>
</dbReference>
<feature type="domain" description="TfoX N-terminal" evidence="1">
    <location>
        <begin position="14"/>
        <end position="107"/>
    </location>
</feature>
<dbReference type="RefSeq" id="WP_187076026.1">
    <property type="nucleotide sequence ID" value="NZ_JACORT010000003.1"/>
</dbReference>
<comment type="caution">
    <text evidence="2">The sequence shown here is derived from an EMBL/GenBank/DDBJ whole genome shotgun (WGS) entry which is preliminary data.</text>
</comment>
<dbReference type="EMBL" id="JACORT010000003">
    <property type="protein sequence ID" value="MBC5783287.1"/>
    <property type="molecule type" value="Genomic_DNA"/>
</dbReference>
<evidence type="ECO:0000259" key="1">
    <source>
        <dbReference type="Pfam" id="PF04993"/>
    </source>
</evidence>
<reference evidence="2" key="1">
    <citation type="submission" date="2020-08" db="EMBL/GenBank/DDBJ databases">
        <title>Ramlibacter sp. USB13 16S ribosomal RNA gene genome sequencing and assembly.</title>
        <authorList>
            <person name="Kang M."/>
        </authorList>
    </citation>
    <scope>NUCLEOTIDE SEQUENCE</scope>
    <source>
        <strain evidence="2">USB13</strain>
    </source>
</reference>
<proteinExistence type="predicted"/>
<dbReference type="PANTHER" id="PTHR36121">
    <property type="entry name" value="PROTEIN SXY"/>
    <property type="match status" value="1"/>
</dbReference>
<dbReference type="Pfam" id="PF04993">
    <property type="entry name" value="TfoX_N"/>
    <property type="match status" value="1"/>
</dbReference>
<name>A0A923MP70_9BURK</name>
<gene>
    <name evidence="2" type="ORF">H8N03_10050</name>
</gene>
<dbReference type="InterPro" id="IPR047525">
    <property type="entry name" value="TfoX-like"/>
</dbReference>
<dbReference type="SUPFAM" id="SSF159894">
    <property type="entry name" value="YgaC/TfoX-N like"/>
    <property type="match status" value="1"/>
</dbReference>
<sequence length="111" mass="12059">MAAPKDAFASYCAELLSANGTVRVRRMFGGHGIYVDDLFVAIVVGETLYLKADEKTLPRFEAEGCAPFTYTAKGKRQVSLGYRAAPAEAMDSPALMRPWAQLAVDAALRSR</sequence>
<dbReference type="AlphaFoldDB" id="A0A923MP70"/>
<evidence type="ECO:0000313" key="2">
    <source>
        <dbReference type="EMBL" id="MBC5783287.1"/>
    </source>
</evidence>
<keyword evidence="3" id="KW-1185">Reference proteome</keyword>
<evidence type="ECO:0000313" key="3">
    <source>
        <dbReference type="Proteomes" id="UP000608513"/>
    </source>
</evidence>